<keyword evidence="1" id="KW-0472">Membrane</keyword>
<dbReference type="Pfam" id="PF02517">
    <property type="entry name" value="Rce1-like"/>
    <property type="match status" value="1"/>
</dbReference>
<feature type="transmembrane region" description="Helical" evidence="1">
    <location>
        <begin position="12"/>
        <end position="31"/>
    </location>
</feature>
<keyword evidence="1" id="KW-0812">Transmembrane</keyword>
<dbReference type="RefSeq" id="WP_378590834.1">
    <property type="nucleotide sequence ID" value="NZ_JBHSKD010000015.1"/>
</dbReference>
<accession>A0ABW0BJX9</accession>
<gene>
    <name evidence="3" type="ORF">ACFPGP_13255</name>
</gene>
<dbReference type="EC" id="3.4.-.-" evidence="3"/>
<feature type="transmembrane region" description="Helical" evidence="1">
    <location>
        <begin position="67"/>
        <end position="90"/>
    </location>
</feature>
<feature type="transmembrane region" description="Helical" evidence="1">
    <location>
        <begin position="222"/>
        <end position="246"/>
    </location>
</feature>
<reference evidence="4" key="1">
    <citation type="journal article" date="2019" name="Int. J. Syst. Evol. Microbiol.">
        <title>The Global Catalogue of Microorganisms (GCM) 10K type strain sequencing project: providing services to taxonomists for standard genome sequencing and annotation.</title>
        <authorList>
            <consortium name="The Broad Institute Genomics Platform"/>
            <consortium name="The Broad Institute Genome Sequencing Center for Infectious Disease"/>
            <person name="Wu L."/>
            <person name="Ma J."/>
        </authorList>
    </citation>
    <scope>NUCLEOTIDE SEQUENCE [LARGE SCALE GENOMIC DNA]</scope>
    <source>
        <strain evidence="4">DFY41</strain>
    </source>
</reference>
<dbReference type="EMBL" id="JBHSKD010000015">
    <property type="protein sequence ID" value="MFC5177644.1"/>
    <property type="molecule type" value="Genomic_DNA"/>
</dbReference>
<proteinExistence type="predicted"/>
<protein>
    <submittedName>
        <fullName evidence="3">CPBP family intramembrane glutamic endopeptidase</fullName>
        <ecNumber evidence="3">3.4.-.-</ecNumber>
    </submittedName>
</protein>
<evidence type="ECO:0000313" key="4">
    <source>
        <dbReference type="Proteomes" id="UP001596087"/>
    </source>
</evidence>
<sequence length="306" mass="32753">MSTLAGTRVTRDGWTWTAWAVGALLLLPLLGDLADGVVYGATVALSALVLALLTRRPRPRDREPHRLDLTVLALTYVAVVALMRLAFVGFGTDDVLGLFLCFAGALVVGSGVPLLYTSYATRRPLTWLGLRLDNWRPTLALALLLAGVQFSLTLADTDLPAAEDWVPLLVMALVVGVFESIFFRGFAQGVLEAAFGRDVGVAGAAVLYGAYHVGYGMGGRELVFLTGLGLVYAVAYALVRNLLVLWPLLTPLGSFYANLENGDIELPWASILGFVDVLVVVVGLGWVAWRHHARALGHFRGGLPAA</sequence>
<evidence type="ECO:0000313" key="3">
    <source>
        <dbReference type="EMBL" id="MFC5177644.1"/>
    </source>
</evidence>
<feature type="domain" description="CAAX prenyl protease 2/Lysostaphin resistance protein A-like" evidence="2">
    <location>
        <begin position="164"/>
        <end position="245"/>
    </location>
</feature>
<feature type="transmembrane region" description="Helical" evidence="1">
    <location>
        <begin position="37"/>
        <end position="55"/>
    </location>
</feature>
<keyword evidence="3" id="KW-0378">Hydrolase</keyword>
<feature type="transmembrane region" description="Helical" evidence="1">
    <location>
        <begin position="137"/>
        <end position="155"/>
    </location>
</feature>
<feature type="transmembrane region" description="Helical" evidence="1">
    <location>
        <begin position="167"/>
        <end position="187"/>
    </location>
</feature>
<name>A0ABW0BJX9_9ACTN</name>
<feature type="transmembrane region" description="Helical" evidence="1">
    <location>
        <begin position="96"/>
        <end position="116"/>
    </location>
</feature>
<dbReference type="InterPro" id="IPR003675">
    <property type="entry name" value="Rce1/LyrA-like_dom"/>
</dbReference>
<feature type="transmembrane region" description="Helical" evidence="1">
    <location>
        <begin position="266"/>
        <end position="289"/>
    </location>
</feature>
<comment type="caution">
    <text evidence="3">The sequence shown here is derived from an EMBL/GenBank/DDBJ whole genome shotgun (WGS) entry which is preliminary data.</text>
</comment>
<keyword evidence="4" id="KW-1185">Reference proteome</keyword>
<dbReference type="GO" id="GO:0016787">
    <property type="term" value="F:hydrolase activity"/>
    <property type="evidence" value="ECO:0007669"/>
    <property type="project" value="UniProtKB-KW"/>
</dbReference>
<organism evidence="3 4">
    <name type="scientific">Nocardioides taihuensis</name>
    <dbReference type="NCBI Taxonomy" id="1835606"/>
    <lineage>
        <taxon>Bacteria</taxon>
        <taxon>Bacillati</taxon>
        <taxon>Actinomycetota</taxon>
        <taxon>Actinomycetes</taxon>
        <taxon>Propionibacteriales</taxon>
        <taxon>Nocardioidaceae</taxon>
        <taxon>Nocardioides</taxon>
    </lineage>
</organism>
<evidence type="ECO:0000259" key="2">
    <source>
        <dbReference type="Pfam" id="PF02517"/>
    </source>
</evidence>
<evidence type="ECO:0000256" key="1">
    <source>
        <dbReference type="SAM" id="Phobius"/>
    </source>
</evidence>
<keyword evidence="1" id="KW-1133">Transmembrane helix</keyword>
<dbReference type="Proteomes" id="UP001596087">
    <property type="component" value="Unassembled WGS sequence"/>
</dbReference>